<dbReference type="Proteomes" id="UP000540989">
    <property type="component" value="Unassembled WGS sequence"/>
</dbReference>
<keyword evidence="1" id="KW-0472">Membrane</keyword>
<organism evidence="2 3">
    <name type="scientific">Granulicella aggregans</name>
    <dbReference type="NCBI Taxonomy" id="474949"/>
    <lineage>
        <taxon>Bacteria</taxon>
        <taxon>Pseudomonadati</taxon>
        <taxon>Acidobacteriota</taxon>
        <taxon>Terriglobia</taxon>
        <taxon>Terriglobales</taxon>
        <taxon>Acidobacteriaceae</taxon>
        <taxon>Granulicella</taxon>
    </lineage>
</organism>
<keyword evidence="3" id="KW-1185">Reference proteome</keyword>
<dbReference type="EMBL" id="JACHIP010000007">
    <property type="protein sequence ID" value="MBB5059713.1"/>
    <property type="molecule type" value="Genomic_DNA"/>
</dbReference>
<accession>A0A7W7ZHA5</accession>
<reference evidence="2 3" key="1">
    <citation type="submission" date="2020-08" db="EMBL/GenBank/DDBJ databases">
        <title>Genomic Encyclopedia of Type Strains, Phase IV (KMG-V): Genome sequencing to study the core and pangenomes of soil and plant-associated prokaryotes.</title>
        <authorList>
            <person name="Whitman W."/>
        </authorList>
    </citation>
    <scope>NUCLEOTIDE SEQUENCE [LARGE SCALE GENOMIC DNA]</scope>
    <source>
        <strain evidence="2 3">M8UP14</strain>
    </source>
</reference>
<evidence type="ECO:0000313" key="2">
    <source>
        <dbReference type="EMBL" id="MBB5059713.1"/>
    </source>
</evidence>
<sequence length="90" mass="9739">MRPNRAIHTLLSSTGWVFAGIAASALLGIALLVLVMMLSNSEAVGQGMILIGAWMILVPVGVCIGFTHALFAWERRNALRQELPSTSYQK</sequence>
<evidence type="ECO:0000313" key="3">
    <source>
        <dbReference type="Proteomes" id="UP000540989"/>
    </source>
</evidence>
<name>A0A7W7ZHA5_9BACT</name>
<feature type="transmembrane region" description="Helical" evidence="1">
    <location>
        <begin position="16"/>
        <end position="37"/>
    </location>
</feature>
<feature type="transmembrane region" description="Helical" evidence="1">
    <location>
        <begin position="49"/>
        <end position="73"/>
    </location>
</feature>
<dbReference type="AlphaFoldDB" id="A0A7W7ZHA5"/>
<keyword evidence="1" id="KW-0812">Transmembrane</keyword>
<comment type="caution">
    <text evidence="2">The sequence shown here is derived from an EMBL/GenBank/DDBJ whole genome shotgun (WGS) entry which is preliminary data.</text>
</comment>
<gene>
    <name evidence="2" type="ORF">HDF16_004442</name>
</gene>
<evidence type="ECO:0000256" key="1">
    <source>
        <dbReference type="SAM" id="Phobius"/>
    </source>
</evidence>
<proteinExistence type="predicted"/>
<keyword evidence="1" id="KW-1133">Transmembrane helix</keyword>
<protein>
    <submittedName>
        <fullName evidence="2">High-affinity Fe2+/Pb2+ permease</fullName>
    </submittedName>
</protein>